<accession>A0A8J8NG62</accession>
<dbReference type="Gene3D" id="3.30.1330.40">
    <property type="entry name" value="RutC-like"/>
    <property type="match status" value="1"/>
</dbReference>
<dbReference type="SUPFAM" id="SSF55298">
    <property type="entry name" value="YjgF-like"/>
    <property type="match status" value="1"/>
</dbReference>
<proteinExistence type="inferred from homology"/>
<dbReference type="InterPro" id="IPR035959">
    <property type="entry name" value="RutC-like_sf"/>
</dbReference>
<dbReference type="Proteomes" id="UP000785679">
    <property type="component" value="Unassembled WGS sequence"/>
</dbReference>
<sequence>MPSERLPAAVGPYSLGKQVQFANGSLLAFSSGQLGLEPQSGNLISQDVEAQAEQAFTNLKNLATDNGYDLQKHAVKNVLYLVDMADFAKVNEIYKRYFKSDYPARTCVAVKELPKGAKVEIETVLFKGN</sequence>
<evidence type="ECO:0000313" key="3">
    <source>
        <dbReference type="Proteomes" id="UP000785679"/>
    </source>
</evidence>
<reference evidence="2" key="1">
    <citation type="submission" date="2019-06" db="EMBL/GenBank/DDBJ databases">
        <authorList>
            <person name="Zheng W."/>
        </authorList>
    </citation>
    <scope>NUCLEOTIDE SEQUENCE</scope>
    <source>
        <strain evidence="2">QDHG01</strain>
    </source>
</reference>
<keyword evidence="3" id="KW-1185">Reference proteome</keyword>
<dbReference type="OrthoDB" id="309640at2759"/>
<dbReference type="FunFam" id="3.30.1330.40:FF:000001">
    <property type="entry name" value="L-PSP family endoribonuclease"/>
    <property type="match status" value="1"/>
</dbReference>
<evidence type="ECO:0000256" key="1">
    <source>
        <dbReference type="ARBA" id="ARBA00010552"/>
    </source>
</evidence>
<dbReference type="PANTHER" id="PTHR11803:SF39">
    <property type="entry name" value="2-IMINOBUTANOATE_2-IMINOPROPANOATE DEAMINASE"/>
    <property type="match status" value="1"/>
</dbReference>
<dbReference type="NCBIfam" id="TIGR00004">
    <property type="entry name" value="Rid family detoxifying hydrolase"/>
    <property type="match status" value="1"/>
</dbReference>
<organism evidence="2 3">
    <name type="scientific">Halteria grandinella</name>
    <dbReference type="NCBI Taxonomy" id="5974"/>
    <lineage>
        <taxon>Eukaryota</taxon>
        <taxon>Sar</taxon>
        <taxon>Alveolata</taxon>
        <taxon>Ciliophora</taxon>
        <taxon>Intramacronucleata</taxon>
        <taxon>Spirotrichea</taxon>
        <taxon>Stichotrichia</taxon>
        <taxon>Sporadotrichida</taxon>
        <taxon>Halteriidae</taxon>
        <taxon>Halteria</taxon>
    </lineage>
</organism>
<dbReference type="EMBL" id="RRYP01017061">
    <property type="protein sequence ID" value="TNV74382.1"/>
    <property type="molecule type" value="Genomic_DNA"/>
</dbReference>
<dbReference type="InterPro" id="IPR006056">
    <property type="entry name" value="RidA"/>
</dbReference>
<dbReference type="Pfam" id="PF01042">
    <property type="entry name" value="Ribonuc_L-PSP"/>
    <property type="match status" value="1"/>
</dbReference>
<dbReference type="GO" id="GO:0005739">
    <property type="term" value="C:mitochondrion"/>
    <property type="evidence" value="ECO:0007669"/>
    <property type="project" value="TreeGrafter"/>
</dbReference>
<comment type="similarity">
    <text evidence="1">Belongs to the RutC family.</text>
</comment>
<protein>
    <recommendedName>
        <fullName evidence="4">RidA family protein</fullName>
    </recommendedName>
</protein>
<dbReference type="GO" id="GO:0005829">
    <property type="term" value="C:cytosol"/>
    <property type="evidence" value="ECO:0007669"/>
    <property type="project" value="TreeGrafter"/>
</dbReference>
<evidence type="ECO:0000313" key="2">
    <source>
        <dbReference type="EMBL" id="TNV74382.1"/>
    </source>
</evidence>
<dbReference type="InterPro" id="IPR006175">
    <property type="entry name" value="YjgF/YER057c/UK114"/>
</dbReference>
<evidence type="ECO:0008006" key="4">
    <source>
        <dbReference type="Google" id="ProtNLM"/>
    </source>
</evidence>
<name>A0A8J8NG62_HALGN</name>
<comment type="caution">
    <text evidence="2">The sequence shown here is derived from an EMBL/GenBank/DDBJ whole genome shotgun (WGS) entry which is preliminary data.</text>
</comment>
<dbReference type="AlphaFoldDB" id="A0A8J8NG62"/>
<dbReference type="GO" id="GO:0019239">
    <property type="term" value="F:deaminase activity"/>
    <property type="evidence" value="ECO:0007669"/>
    <property type="project" value="TreeGrafter"/>
</dbReference>
<gene>
    <name evidence="2" type="ORF">FGO68_gene11311</name>
</gene>
<dbReference type="CDD" id="cd00448">
    <property type="entry name" value="YjgF_YER057c_UK114_family"/>
    <property type="match status" value="1"/>
</dbReference>
<dbReference type="PANTHER" id="PTHR11803">
    <property type="entry name" value="2-IMINOBUTANOATE/2-IMINOPROPANOATE DEAMINASE RIDA"/>
    <property type="match status" value="1"/>
</dbReference>